<dbReference type="AlphaFoldDB" id="A0AA86QM12"/>
<evidence type="ECO:0000313" key="3">
    <source>
        <dbReference type="Proteomes" id="UP001642409"/>
    </source>
</evidence>
<comment type="caution">
    <text evidence="1">The sequence shown here is derived from an EMBL/GenBank/DDBJ whole genome shotgun (WGS) entry which is preliminary data.</text>
</comment>
<evidence type="ECO:0000313" key="1">
    <source>
        <dbReference type="EMBL" id="CAI9959017.1"/>
    </source>
</evidence>
<evidence type="ECO:0000313" key="2">
    <source>
        <dbReference type="EMBL" id="CAL6055652.1"/>
    </source>
</evidence>
<dbReference type="Proteomes" id="UP001642409">
    <property type="component" value="Unassembled WGS sequence"/>
</dbReference>
<protein>
    <submittedName>
        <fullName evidence="2">Hypothetical_protein</fullName>
    </submittedName>
</protein>
<reference evidence="1" key="1">
    <citation type="submission" date="2023-06" db="EMBL/GenBank/DDBJ databases">
        <authorList>
            <person name="Kurt Z."/>
        </authorList>
    </citation>
    <scope>NUCLEOTIDE SEQUENCE</scope>
</reference>
<dbReference type="EMBL" id="CATOUU010000914">
    <property type="protein sequence ID" value="CAI9959017.1"/>
    <property type="molecule type" value="Genomic_DNA"/>
</dbReference>
<proteinExistence type="predicted"/>
<sequence>MSLVLAVLQTVFFGRLKLQCKYDKSVLRATREAKRMLMIQTIPEQDFQKKPLCGRYNEYCHVFKNKLIWDQLHIQEMSMRAAFLFKLVTENKSEVRMRTCIMITLKHSNSLYQIFNLIILIFLQNSEQLRQPQTKHQTLPNKTNLLQ</sequence>
<dbReference type="EMBL" id="CAXDID020000207">
    <property type="protein sequence ID" value="CAL6055652.1"/>
    <property type="molecule type" value="Genomic_DNA"/>
</dbReference>
<organism evidence="1">
    <name type="scientific">Hexamita inflata</name>
    <dbReference type="NCBI Taxonomy" id="28002"/>
    <lineage>
        <taxon>Eukaryota</taxon>
        <taxon>Metamonada</taxon>
        <taxon>Diplomonadida</taxon>
        <taxon>Hexamitidae</taxon>
        <taxon>Hexamitinae</taxon>
        <taxon>Hexamita</taxon>
    </lineage>
</organism>
<reference evidence="2 3" key="2">
    <citation type="submission" date="2024-07" db="EMBL/GenBank/DDBJ databases">
        <authorList>
            <person name="Akdeniz Z."/>
        </authorList>
    </citation>
    <scope>NUCLEOTIDE SEQUENCE [LARGE SCALE GENOMIC DNA]</scope>
</reference>
<accession>A0AA86QM12</accession>
<name>A0AA86QM12_9EUKA</name>
<gene>
    <name evidence="2" type="ORF">HINF_LOCUS46645</name>
    <name evidence="1" type="ORF">HINF_LOCUS46662</name>
</gene>
<keyword evidence="3" id="KW-1185">Reference proteome</keyword>